<gene>
    <name evidence="1" type="ORF">CXK91_08855</name>
</gene>
<evidence type="ECO:0000313" key="1">
    <source>
        <dbReference type="EMBL" id="POH83328.1"/>
    </source>
</evidence>
<name>A0A2S4APC8_STUST</name>
<reference evidence="1 2" key="1">
    <citation type="submission" date="2018-01" db="EMBL/GenBank/DDBJ databases">
        <title>Denitrification phenotypes of diverse strains of Pseudomonas stutzeri.</title>
        <authorList>
            <person name="Milligan D.A."/>
            <person name="Bergaust L."/>
            <person name="Bakken L.R."/>
            <person name="Frostegard A."/>
        </authorList>
    </citation>
    <scope>NUCLEOTIDE SEQUENCE [LARGE SCALE GENOMIC DNA]</scope>
    <source>
        <strain evidence="1 2">24a13</strain>
    </source>
</reference>
<comment type="caution">
    <text evidence="1">The sequence shown here is derived from an EMBL/GenBank/DDBJ whole genome shotgun (WGS) entry which is preliminary data.</text>
</comment>
<protein>
    <submittedName>
        <fullName evidence="1">Uncharacterized protein</fullName>
    </submittedName>
</protein>
<evidence type="ECO:0000313" key="2">
    <source>
        <dbReference type="Proteomes" id="UP000237068"/>
    </source>
</evidence>
<accession>A0A2S4APC8</accession>
<dbReference type="Proteomes" id="UP000237068">
    <property type="component" value="Unassembled WGS sequence"/>
</dbReference>
<dbReference type="EMBL" id="PPXG01000003">
    <property type="protein sequence ID" value="POH83328.1"/>
    <property type="molecule type" value="Genomic_DNA"/>
</dbReference>
<proteinExistence type="predicted"/>
<sequence>MVIFLTFCLALRHSAELAQRHLHPVRDALETISCMVSPVVQSFQLHSAPASSSTGASLNTSARHLGMGLGAAIGGLAVALAAVGWPLDRSWPDGTGITL</sequence>
<dbReference type="AlphaFoldDB" id="A0A2S4APC8"/>
<organism evidence="1 2">
    <name type="scientific">Stutzerimonas stutzeri</name>
    <name type="common">Pseudomonas stutzeri</name>
    <dbReference type="NCBI Taxonomy" id="316"/>
    <lineage>
        <taxon>Bacteria</taxon>
        <taxon>Pseudomonadati</taxon>
        <taxon>Pseudomonadota</taxon>
        <taxon>Gammaproteobacteria</taxon>
        <taxon>Pseudomonadales</taxon>
        <taxon>Pseudomonadaceae</taxon>
        <taxon>Stutzerimonas</taxon>
    </lineage>
</organism>